<keyword evidence="1" id="KW-0808">Transferase</keyword>
<dbReference type="AlphaFoldDB" id="A0AAN7DQ25"/>
<reference evidence="1 2" key="1">
    <citation type="submission" date="2022-11" db="EMBL/GenBank/DDBJ databases">
        <title>Mucor velutinosus strain NIH1002 WGS.</title>
        <authorList>
            <person name="Subramanian P."/>
            <person name="Mullikin J.C."/>
            <person name="Segre J.A."/>
            <person name="Zelazny A.M."/>
        </authorList>
    </citation>
    <scope>NUCLEOTIDE SEQUENCE [LARGE SCALE GENOMIC DNA]</scope>
    <source>
        <strain evidence="1 2">NIH1002</strain>
    </source>
</reference>
<dbReference type="GeneID" id="89956869"/>
<dbReference type="EMBL" id="JASEJX010000006">
    <property type="protein sequence ID" value="KAK4521238.1"/>
    <property type="molecule type" value="Genomic_DNA"/>
</dbReference>
<organism evidence="1 2">
    <name type="scientific">Mucor velutinosus</name>
    <dbReference type="NCBI Taxonomy" id="708070"/>
    <lineage>
        <taxon>Eukaryota</taxon>
        <taxon>Fungi</taxon>
        <taxon>Fungi incertae sedis</taxon>
        <taxon>Mucoromycota</taxon>
        <taxon>Mucoromycotina</taxon>
        <taxon>Mucoromycetes</taxon>
        <taxon>Mucorales</taxon>
        <taxon>Mucorineae</taxon>
        <taxon>Mucoraceae</taxon>
        <taxon>Mucor</taxon>
    </lineage>
</organism>
<evidence type="ECO:0000313" key="1">
    <source>
        <dbReference type="EMBL" id="KAK4521238.1"/>
    </source>
</evidence>
<keyword evidence="1" id="KW-0328">Glycosyltransferase</keyword>
<dbReference type="RefSeq" id="XP_064687904.1">
    <property type="nucleotide sequence ID" value="XM_064832349.1"/>
</dbReference>
<dbReference type="Proteomes" id="UP001304243">
    <property type="component" value="Unassembled WGS sequence"/>
</dbReference>
<name>A0AAN7DQ25_9FUNG</name>
<accession>A0AAN7DQ25</accession>
<sequence>MNQNQVLPDGTSSKKFNIWHAITERAKQKLQKNHDKKHRQPTDMLVVKACFKFIDNFYRRLFKSKK</sequence>
<protein>
    <submittedName>
        <fullName evidence="1">Chitin synthase, class 3</fullName>
        <ecNumber evidence="1">2.4.1.16</ecNumber>
    </submittedName>
</protein>
<comment type="caution">
    <text evidence="1">The sequence shown here is derived from an EMBL/GenBank/DDBJ whole genome shotgun (WGS) entry which is preliminary data.</text>
</comment>
<evidence type="ECO:0000313" key="2">
    <source>
        <dbReference type="Proteomes" id="UP001304243"/>
    </source>
</evidence>
<proteinExistence type="predicted"/>
<dbReference type="GO" id="GO:0004100">
    <property type="term" value="F:chitin synthase activity"/>
    <property type="evidence" value="ECO:0007669"/>
    <property type="project" value="UniProtKB-EC"/>
</dbReference>
<keyword evidence="2" id="KW-1185">Reference proteome</keyword>
<dbReference type="EC" id="2.4.1.16" evidence="1"/>
<gene>
    <name evidence="1" type="primary">CHS3_4</name>
    <name evidence="1" type="ORF">ATC70_013183</name>
</gene>